<dbReference type="RefSeq" id="XP_028545972.1">
    <property type="nucleotide sequence ID" value="XM_028690171.1"/>
</dbReference>
<proteinExistence type="predicted"/>
<dbReference type="Proteomes" id="UP000195521">
    <property type="component" value="Unassembled WGS sequence"/>
</dbReference>
<dbReference type="GeneID" id="39750126"/>
<feature type="region of interest" description="Disordered" evidence="1">
    <location>
        <begin position="94"/>
        <end position="113"/>
    </location>
</feature>
<protein>
    <submittedName>
        <fullName evidence="2">Uncharacterized protein</fullName>
    </submittedName>
</protein>
<comment type="caution">
    <text evidence="2">The sequence shown here is derived from an EMBL/GenBank/DDBJ whole genome shotgun (WGS) entry which is preliminary data.</text>
</comment>
<feature type="region of interest" description="Disordered" evidence="1">
    <location>
        <begin position="27"/>
        <end position="53"/>
    </location>
</feature>
<gene>
    <name evidence="2" type="ORF">PGO_141770</name>
</gene>
<dbReference type="AlphaFoldDB" id="A0A1Y1JSH3"/>
<evidence type="ECO:0000256" key="1">
    <source>
        <dbReference type="SAM" id="MobiDB-lite"/>
    </source>
</evidence>
<feature type="compositionally biased region" description="Basic and acidic residues" evidence="1">
    <location>
        <begin position="334"/>
        <end position="371"/>
    </location>
</feature>
<name>A0A1Y1JSH3_PLAGO</name>
<evidence type="ECO:0000313" key="2">
    <source>
        <dbReference type="EMBL" id="GAW83383.1"/>
    </source>
</evidence>
<feature type="region of interest" description="Disordered" evidence="1">
    <location>
        <begin position="316"/>
        <end position="371"/>
    </location>
</feature>
<dbReference type="EMBL" id="BDQF01000015">
    <property type="protein sequence ID" value="GAW83383.1"/>
    <property type="molecule type" value="Genomic_DNA"/>
</dbReference>
<sequence length="655" mass="77261">MKDKTVGNLMDQILYELETSREFIKGKFENREKHEKDDEKNGEKDGESQHLLEVEPREVYKKYKSVLTAIDKKIKFYKNVNDELMNAKNENGIKDKCEKNNENGKCDKSSTDSKISASRKGNFFEEYEKYKRRLHKMKKKTIAGYTTEGNAIIINNEKFSKLFMNYNFIRDRKNGTKDMRHHFSHHNGKTNEDDENEVSGIDRMTHCNDINDQTGMPDLSEQSCSSSSIVSLHSFIKREKIKRIKKNREEYVKHKYHDNAYVIHKLYSCSDCSSSSFSWYSDEYDDLFYYSNLLKEDKQLRKHALKFNRRNGETSEVEKYVHNQVSQSEGSEGCNEKHSENKREKKGETEGEKKNRENKDKKEGQGQTKMDLDKIAEESPFYNHIYFKYAETDKRKLYPVFINIINGKKKLCNLKKISRHKYKKSYEPEEVNKYELDNALFSYKNTKHLPSVEYETKKKGNQIMEVQNVEMFKKKHFDSDEFNYSIDKIMHQLEKISSSEKEGNKKFNHSDHFNNFIKKNKEYLKRENNFSLQKLCQVEKIRLKVKIIGTDGKEIKNKSLDNVLINKNKTFGDLASRLGNSFKLPNDKIEKIKIYFDGDLCDKDLTFDNEELGLEDGYQIDVKFPLTDDIANKHDEESFSDDNYVLILPDSYVID</sequence>
<feature type="compositionally biased region" description="Basic and acidic residues" evidence="1">
    <location>
        <begin position="94"/>
        <end position="111"/>
    </location>
</feature>
<accession>A0A1Y1JSH3</accession>
<keyword evidence="3" id="KW-1185">Reference proteome</keyword>
<evidence type="ECO:0000313" key="3">
    <source>
        <dbReference type="Proteomes" id="UP000195521"/>
    </source>
</evidence>
<dbReference type="OMA" id="NFFEEYE"/>
<organism evidence="2 3">
    <name type="scientific">Plasmodium gonderi</name>
    <dbReference type="NCBI Taxonomy" id="77519"/>
    <lineage>
        <taxon>Eukaryota</taxon>
        <taxon>Sar</taxon>
        <taxon>Alveolata</taxon>
        <taxon>Apicomplexa</taxon>
        <taxon>Aconoidasida</taxon>
        <taxon>Haemosporida</taxon>
        <taxon>Plasmodiidae</taxon>
        <taxon>Plasmodium</taxon>
        <taxon>Plasmodium (Plasmodium)</taxon>
    </lineage>
</organism>
<reference evidence="3" key="1">
    <citation type="submission" date="2017-04" db="EMBL/GenBank/DDBJ databases">
        <title>Plasmodium gonderi genome.</title>
        <authorList>
            <person name="Arisue N."/>
            <person name="Honma H."/>
            <person name="Kawai S."/>
            <person name="Tougan T."/>
            <person name="Tanabe K."/>
            <person name="Horii T."/>
        </authorList>
    </citation>
    <scope>NUCLEOTIDE SEQUENCE [LARGE SCALE GENOMIC DNA]</scope>
    <source>
        <strain evidence="3">ATCC 30045</strain>
    </source>
</reference>
<dbReference type="OrthoDB" id="372569at2759"/>